<dbReference type="AlphaFoldDB" id="A0A392P6W4"/>
<name>A0A392P6W4_9FABA</name>
<sequence length="101" mass="11338">GCNRQSMVHDRMSQFNSIKGLLLGVCAKEIETINGHDSEVKNNTNARQQNVSHQQRYICSGDGVSSETEGLHYKLRMQHQRHKWGVCFSVFGVDSADSSRA</sequence>
<proteinExistence type="predicted"/>
<evidence type="ECO:0000313" key="1">
    <source>
        <dbReference type="EMBL" id="MCI07532.1"/>
    </source>
</evidence>
<feature type="non-terminal residue" evidence="1">
    <location>
        <position position="1"/>
    </location>
</feature>
<gene>
    <name evidence="1" type="ORF">A2U01_0028601</name>
</gene>
<protein>
    <submittedName>
        <fullName evidence="1">Uncharacterized protein</fullName>
    </submittedName>
</protein>
<evidence type="ECO:0000313" key="2">
    <source>
        <dbReference type="Proteomes" id="UP000265520"/>
    </source>
</evidence>
<reference evidence="1 2" key="1">
    <citation type="journal article" date="2018" name="Front. Plant Sci.">
        <title>Red Clover (Trifolium pratense) and Zigzag Clover (T. medium) - A Picture of Genomic Similarities and Differences.</title>
        <authorList>
            <person name="Dluhosova J."/>
            <person name="Istvanek J."/>
            <person name="Nedelnik J."/>
            <person name="Repkova J."/>
        </authorList>
    </citation>
    <scope>NUCLEOTIDE SEQUENCE [LARGE SCALE GENOMIC DNA]</scope>
    <source>
        <strain evidence="2">cv. 10/8</strain>
        <tissue evidence="1">Leaf</tissue>
    </source>
</reference>
<accession>A0A392P6W4</accession>
<keyword evidence="2" id="KW-1185">Reference proteome</keyword>
<organism evidence="1 2">
    <name type="scientific">Trifolium medium</name>
    <dbReference type="NCBI Taxonomy" id="97028"/>
    <lineage>
        <taxon>Eukaryota</taxon>
        <taxon>Viridiplantae</taxon>
        <taxon>Streptophyta</taxon>
        <taxon>Embryophyta</taxon>
        <taxon>Tracheophyta</taxon>
        <taxon>Spermatophyta</taxon>
        <taxon>Magnoliopsida</taxon>
        <taxon>eudicotyledons</taxon>
        <taxon>Gunneridae</taxon>
        <taxon>Pentapetalae</taxon>
        <taxon>rosids</taxon>
        <taxon>fabids</taxon>
        <taxon>Fabales</taxon>
        <taxon>Fabaceae</taxon>
        <taxon>Papilionoideae</taxon>
        <taxon>50 kb inversion clade</taxon>
        <taxon>NPAAA clade</taxon>
        <taxon>Hologalegina</taxon>
        <taxon>IRL clade</taxon>
        <taxon>Trifolieae</taxon>
        <taxon>Trifolium</taxon>
    </lineage>
</organism>
<dbReference type="EMBL" id="LXQA010065737">
    <property type="protein sequence ID" value="MCI07532.1"/>
    <property type="molecule type" value="Genomic_DNA"/>
</dbReference>
<comment type="caution">
    <text evidence="1">The sequence shown here is derived from an EMBL/GenBank/DDBJ whole genome shotgun (WGS) entry which is preliminary data.</text>
</comment>
<dbReference type="Proteomes" id="UP000265520">
    <property type="component" value="Unassembled WGS sequence"/>
</dbReference>